<dbReference type="Pfam" id="PF25917">
    <property type="entry name" value="BSH_RND"/>
    <property type="match status" value="1"/>
</dbReference>
<evidence type="ECO:0000259" key="6">
    <source>
        <dbReference type="Pfam" id="PF25954"/>
    </source>
</evidence>
<comment type="caution">
    <text evidence="8">The sequence shown here is derived from an EMBL/GenBank/DDBJ whole genome shotgun (WGS) entry which is preliminary data.</text>
</comment>
<dbReference type="EMBL" id="MLJW01000070">
    <property type="protein sequence ID" value="OIR02926.1"/>
    <property type="molecule type" value="Genomic_DNA"/>
</dbReference>
<sequence>MNNNLQKSITFFLGIGILILSACSSKNKNNESASNAGTAIAVTVATPSSGEQQDLNVSGQIEAAQSANISTRVMGYITKLNVKVGDHVSKGQLLATISNDDILAKKAQTNAMITEAEAALKNAEKDYERFTNLYKQQSASAKELDNVTLQYNSAKSRVEAAKQMRNEVNAMLNYTNLTAPFAGIVTQKLVDAGSMGNPGMPILTIEQSGTYQVSASVAENSINQIHQGQEVTVNIKAIDKTFKGSVTQINQSSQFTGGQYIIKINIPEKEKTGLYAGMYANVLIPVKKTAAIKTSVDAVLVPVSSIEHKDQLTGLFTVGSNNVALLRWVRLGKNYGDKVEVLSGLEKDEQFIVSADGKLFNGAAVKINK</sequence>
<dbReference type="Pfam" id="PF25954">
    <property type="entry name" value="Beta-barrel_RND_2"/>
    <property type="match status" value="1"/>
</dbReference>
<dbReference type="InterPro" id="IPR058792">
    <property type="entry name" value="Beta-barrel_RND_2"/>
</dbReference>
<evidence type="ECO:0000256" key="1">
    <source>
        <dbReference type="ARBA" id="ARBA00004196"/>
    </source>
</evidence>
<gene>
    <name evidence="8" type="primary">bepF_2</name>
    <name evidence="8" type="ORF">GALL_149260</name>
</gene>
<dbReference type="InterPro" id="IPR058624">
    <property type="entry name" value="MdtA-like_HH"/>
</dbReference>
<dbReference type="AlphaFoldDB" id="A0A1J5SS94"/>
<evidence type="ECO:0000259" key="4">
    <source>
        <dbReference type="Pfam" id="PF25876"/>
    </source>
</evidence>
<reference evidence="8" key="1">
    <citation type="submission" date="2016-10" db="EMBL/GenBank/DDBJ databases">
        <title>Sequence of Gallionella enrichment culture.</title>
        <authorList>
            <person name="Poehlein A."/>
            <person name="Muehling M."/>
            <person name="Daniel R."/>
        </authorList>
    </citation>
    <scope>NUCLEOTIDE SEQUENCE</scope>
</reference>
<dbReference type="GO" id="GO:0015562">
    <property type="term" value="F:efflux transmembrane transporter activity"/>
    <property type="evidence" value="ECO:0007669"/>
    <property type="project" value="TreeGrafter"/>
</dbReference>
<keyword evidence="2" id="KW-0813">Transport</keyword>
<dbReference type="GO" id="GO:1990281">
    <property type="term" value="C:efflux pump complex"/>
    <property type="evidence" value="ECO:0007669"/>
    <property type="project" value="TreeGrafter"/>
</dbReference>
<dbReference type="InterPro" id="IPR006143">
    <property type="entry name" value="RND_pump_MFP"/>
</dbReference>
<dbReference type="Gene3D" id="2.40.30.170">
    <property type="match status" value="1"/>
</dbReference>
<feature type="domain" description="Multidrug resistance protein MdtA-like barrel-sandwich hybrid" evidence="5">
    <location>
        <begin position="66"/>
        <end position="195"/>
    </location>
</feature>
<accession>A0A1J5SS94</accession>
<proteinExistence type="predicted"/>
<dbReference type="PANTHER" id="PTHR30469">
    <property type="entry name" value="MULTIDRUG RESISTANCE PROTEIN MDTA"/>
    <property type="match status" value="1"/>
</dbReference>
<dbReference type="Gene3D" id="1.10.287.470">
    <property type="entry name" value="Helix hairpin bin"/>
    <property type="match status" value="1"/>
</dbReference>
<dbReference type="PANTHER" id="PTHR30469:SF15">
    <property type="entry name" value="HLYD FAMILY OF SECRETION PROTEINS"/>
    <property type="match status" value="1"/>
</dbReference>
<evidence type="ECO:0000313" key="8">
    <source>
        <dbReference type="EMBL" id="OIR02926.1"/>
    </source>
</evidence>
<dbReference type="NCBIfam" id="TIGR01730">
    <property type="entry name" value="RND_mfp"/>
    <property type="match status" value="1"/>
</dbReference>
<organism evidence="8">
    <name type="scientific">mine drainage metagenome</name>
    <dbReference type="NCBI Taxonomy" id="410659"/>
    <lineage>
        <taxon>unclassified sequences</taxon>
        <taxon>metagenomes</taxon>
        <taxon>ecological metagenomes</taxon>
    </lineage>
</organism>
<feature type="domain" description="CusB-like beta-barrel" evidence="6">
    <location>
        <begin position="213"/>
        <end position="283"/>
    </location>
</feature>
<evidence type="ECO:0000256" key="2">
    <source>
        <dbReference type="ARBA" id="ARBA00022448"/>
    </source>
</evidence>
<keyword evidence="3" id="KW-0175">Coiled coil</keyword>
<feature type="coiled-coil region" evidence="3">
    <location>
        <begin position="106"/>
        <end position="164"/>
    </location>
</feature>
<dbReference type="Pfam" id="PF25967">
    <property type="entry name" value="RND-MFP_C"/>
    <property type="match status" value="1"/>
</dbReference>
<evidence type="ECO:0000256" key="3">
    <source>
        <dbReference type="SAM" id="Coils"/>
    </source>
</evidence>
<comment type="subcellular location">
    <subcellularLocation>
        <location evidence="1">Cell envelope</location>
    </subcellularLocation>
</comment>
<evidence type="ECO:0000259" key="5">
    <source>
        <dbReference type="Pfam" id="PF25917"/>
    </source>
</evidence>
<dbReference type="Gene3D" id="2.40.50.100">
    <property type="match status" value="1"/>
</dbReference>
<feature type="domain" description="Multidrug resistance protein MdtA-like alpha-helical hairpin" evidence="4">
    <location>
        <begin position="107"/>
        <end position="163"/>
    </location>
</feature>
<protein>
    <submittedName>
        <fullName evidence="8">Efflux pump periplasmic linker BepF</fullName>
    </submittedName>
</protein>
<evidence type="ECO:0000259" key="7">
    <source>
        <dbReference type="Pfam" id="PF25967"/>
    </source>
</evidence>
<dbReference type="SUPFAM" id="SSF111369">
    <property type="entry name" value="HlyD-like secretion proteins"/>
    <property type="match status" value="1"/>
</dbReference>
<dbReference type="Gene3D" id="2.40.420.20">
    <property type="match status" value="1"/>
</dbReference>
<dbReference type="InterPro" id="IPR058627">
    <property type="entry name" value="MdtA-like_C"/>
</dbReference>
<dbReference type="PROSITE" id="PS51257">
    <property type="entry name" value="PROKAR_LIPOPROTEIN"/>
    <property type="match status" value="1"/>
</dbReference>
<dbReference type="InterPro" id="IPR058625">
    <property type="entry name" value="MdtA-like_BSH"/>
</dbReference>
<feature type="domain" description="Multidrug resistance protein MdtA-like C-terminal permuted SH3" evidence="7">
    <location>
        <begin position="297"/>
        <end position="354"/>
    </location>
</feature>
<name>A0A1J5SS94_9ZZZZ</name>
<dbReference type="Pfam" id="PF25876">
    <property type="entry name" value="HH_MFP_RND"/>
    <property type="match status" value="1"/>
</dbReference>